<keyword evidence="1" id="KW-0472">Membrane</keyword>
<keyword evidence="1" id="KW-1133">Transmembrane helix</keyword>
<keyword evidence="3" id="KW-1185">Reference proteome</keyword>
<feature type="transmembrane region" description="Helical" evidence="1">
    <location>
        <begin position="137"/>
        <end position="162"/>
    </location>
</feature>
<keyword evidence="1" id="KW-0812">Transmembrane</keyword>
<gene>
    <name evidence="2" type="ordered locus">Taci_0348</name>
</gene>
<dbReference type="eggNOG" id="COG4769">
    <property type="taxonomic scope" value="Bacteria"/>
</dbReference>
<dbReference type="Proteomes" id="UP000002030">
    <property type="component" value="Chromosome"/>
</dbReference>
<dbReference type="STRING" id="525903.Taci_0348"/>
<accession>D1B8I2</accession>
<dbReference type="InterPro" id="IPR014535">
    <property type="entry name" value="Hpre_diP_synt_I"/>
</dbReference>
<proteinExistence type="predicted"/>
<dbReference type="RefSeq" id="WP_012869101.1">
    <property type="nucleotide sequence ID" value="NC_013522.1"/>
</dbReference>
<dbReference type="AlphaFoldDB" id="D1B8I2"/>
<dbReference type="PIRSF" id="PIRSF027391">
    <property type="entry name" value="Hpre_diP_synt_I"/>
    <property type="match status" value="1"/>
</dbReference>
<sequence length="177" mass="18405">MNWTGYPSRRLAVNGLLTALAICVNQLEGMFPHPLPGVKLGLANALGLAAFGLFDFKDAVMVSTLRVITVGLTFSGLGLSFGCSLAGVGCSMVVLLLLGRLWPERLSLWALGQAMAMGFNLGQLAVVAWAVSSPSLFLSYLPIMAGSSLVTGFATGTMAGWLMRKAGASKSPGRGPI</sequence>
<dbReference type="OrthoDB" id="5742at2"/>
<reference evidence="2 3" key="1">
    <citation type="journal article" date="2009" name="Stand. Genomic Sci.">
        <title>Complete genome sequence of Thermanaerovibrio acidaminovorans type strain (Su883).</title>
        <authorList>
            <person name="Chovatia M."/>
            <person name="Sikorski J."/>
            <person name="Schroder M."/>
            <person name="Lapidus A."/>
            <person name="Nolan M."/>
            <person name="Tice H."/>
            <person name="Glavina Del Rio T."/>
            <person name="Copeland A."/>
            <person name="Cheng J.F."/>
            <person name="Lucas S."/>
            <person name="Chen F."/>
            <person name="Bruce D."/>
            <person name="Goodwin L."/>
            <person name="Pitluck S."/>
            <person name="Ivanova N."/>
            <person name="Mavromatis K."/>
            <person name="Ovchinnikova G."/>
            <person name="Pati A."/>
            <person name="Chen A."/>
            <person name="Palaniappan K."/>
            <person name="Land M."/>
            <person name="Hauser L."/>
            <person name="Chang Y.J."/>
            <person name="Jeffries C.D."/>
            <person name="Chain P."/>
            <person name="Saunders E."/>
            <person name="Detter J.C."/>
            <person name="Brettin T."/>
            <person name="Rohde M."/>
            <person name="Goker M."/>
            <person name="Spring S."/>
            <person name="Bristow J."/>
            <person name="Markowitz V."/>
            <person name="Hugenholtz P."/>
            <person name="Kyrpides N.C."/>
            <person name="Klenk H.P."/>
            <person name="Eisen J.A."/>
        </authorList>
    </citation>
    <scope>NUCLEOTIDE SEQUENCE [LARGE SCALE GENOMIC DNA]</scope>
    <source>
        <strain evidence="3">ATCC 49978 / DSM 6589 / Su883</strain>
    </source>
</reference>
<dbReference type="EnsemblBacteria" id="ACZ18585">
    <property type="protein sequence ID" value="ACZ18585"/>
    <property type="gene ID" value="Taci_0348"/>
</dbReference>
<dbReference type="Pfam" id="PF07456">
    <property type="entry name" value="Hpre_diP_synt_I"/>
    <property type="match status" value="1"/>
</dbReference>
<dbReference type="KEGG" id="tai:Taci_0348"/>
<dbReference type="Gene3D" id="1.10.1760.20">
    <property type="match status" value="1"/>
</dbReference>
<evidence type="ECO:0000313" key="2">
    <source>
        <dbReference type="EMBL" id="ACZ18585.1"/>
    </source>
</evidence>
<name>D1B8I2_THEAS</name>
<feature type="transmembrane region" description="Helical" evidence="1">
    <location>
        <begin position="38"/>
        <end position="54"/>
    </location>
</feature>
<feature type="transmembrane region" description="Helical" evidence="1">
    <location>
        <begin position="74"/>
        <end position="98"/>
    </location>
</feature>
<feature type="transmembrane region" description="Helical" evidence="1">
    <location>
        <begin position="110"/>
        <end position="131"/>
    </location>
</feature>
<dbReference type="HOGENOM" id="CLU_108933_1_1_0"/>
<organism evidence="2 3">
    <name type="scientific">Thermanaerovibrio acidaminovorans (strain ATCC 49978 / DSM 6589 / Su883)</name>
    <name type="common">Selenomonas acidaminovorans</name>
    <dbReference type="NCBI Taxonomy" id="525903"/>
    <lineage>
        <taxon>Bacteria</taxon>
        <taxon>Thermotogati</taxon>
        <taxon>Synergistota</taxon>
        <taxon>Synergistia</taxon>
        <taxon>Synergistales</taxon>
        <taxon>Synergistaceae</taxon>
        <taxon>Thermanaerovibrio</taxon>
    </lineage>
</organism>
<dbReference type="EMBL" id="CP001818">
    <property type="protein sequence ID" value="ACZ18585.1"/>
    <property type="molecule type" value="Genomic_DNA"/>
</dbReference>
<dbReference type="InterPro" id="IPR010898">
    <property type="entry name" value="Hpre_diP_synth_I"/>
</dbReference>
<protein>
    <submittedName>
        <fullName evidence="2">Heptaprenyl diphosphate synthase component I</fullName>
    </submittedName>
</protein>
<evidence type="ECO:0000256" key="1">
    <source>
        <dbReference type="SAM" id="Phobius"/>
    </source>
</evidence>
<evidence type="ECO:0000313" key="3">
    <source>
        <dbReference type="Proteomes" id="UP000002030"/>
    </source>
</evidence>